<keyword evidence="1" id="KW-1133">Transmembrane helix</keyword>
<name>A0A1F5BHX2_9BACT</name>
<feature type="transmembrane region" description="Helical" evidence="1">
    <location>
        <begin position="72"/>
        <end position="96"/>
    </location>
</feature>
<comment type="caution">
    <text evidence="2">The sequence shown here is derived from an EMBL/GenBank/DDBJ whole genome shotgun (WGS) entry which is preliminary data.</text>
</comment>
<reference evidence="2 3" key="1">
    <citation type="journal article" date="2016" name="Nat. Commun.">
        <title>Thousands of microbial genomes shed light on interconnected biogeochemical processes in an aquifer system.</title>
        <authorList>
            <person name="Anantharaman K."/>
            <person name="Brown C.T."/>
            <person name="Hug L.A."/>
            <person name="Sharon I."/>
            <person name="Castelle C.J."/>
            <person name="Probst A.J."/>
            <person name="Thomas B.C."/>
            <person name="Singh A."/>
            <person name="Wilkins M.J."/>
            <person name="Karaoz U."/>
            <person name="Brodie E.L."/>
            <person name="Williams K.H."/>
            <person name="Hubbard S.S."/>
            <person name="Banfield J.F."/>
        </authorList>
    </citation>
    <scope>NUCLEOTIDE SEQUENCE [LARGE SCALE GENOMIC DNA]</scope>
</reference>
<keyword evidence="1" id="KW-0472">Membrane</keyword>
<feature type="transmembrane region" description="Helical" evidence="1">
    <location>
        <begin position="143"/>
        <end position="169"/>
    </location>
</feature>
<evidence type="ECO:0000313" key="2">
    <source>
        <dbReference type="EMBL" id="OGD30190.1"/>
    </source>
</evidence>
<dbReference type="Proteomes" id="UP000179184">
    <property type="component" value="Unassembled WGS sequence"/>
</dbReference>
<dbReference type="AlphaFoldDB" id="A0A1F5BHX2"/>
<evidence type="ECO:0000313" key="3">
    <source>
        <dbReference type="Proteomes" id="UP000179184"/>
    </source>
</evidence>
<dbReference type="EMBL" id="MEYN01000031">
    <property type="protein sequence ID" value="OGD30190.1"/>
    <property type="molecule type" value="Genomic_DNA"/>
</dbReference>
<gene>
    <name evidence="2" type="ORF">A2W60_02235</name>
</gene>
<feature type="transmembrane region" description="Helical" evidence="1">
    <location>
        <begin position="15"/>
        <end position="35"/>
    </location>
</feature>
<evidence type="ECO:0000256" key="1">
    <source>
        <dbReference type="SAM" id="Phobius"/>
    </source>
</evidence>
<sequence>MRDVILTLKTAFDNFRYPAIAAIISLATFVISVWLRNFRLLVEVFGSAAIPLSDKLSLFTKILAGAGSSVGLFSFLLIILTSVLFGVNASLIVYYFARKRNLPKKEGIAAAGGLAGGILGIGCASCGSFILTSLLASFGASGALAFFPLGGAEFGILGVFLLTTSIFLICKNIPSAAVCVEKN</sequence>
<feature type="transmembrane region" description="Helical" evidence="1">
    <location>
        <begin position="108"/>
        <end position="131"/>
    </location>
</feature>
<organism evidence="2 3">
    <name type="scientific">Candidatus Azambacteria bacterium RIFCSPHIGHO2_02_46_12</name>
    <dbReference type="NCBI Taxonomy" id="1797295"/>
    <lineage>
        <taxon>Bacteria</taxon>
        <taxon>Candidatus Azamiibacteriota</taxon>
    </lineage>
</organism>
<keyword evidence="1" id="KW-0812">Transmembrane</keyword>
<accession>A0A1F5BHX2</accession>
<proteinExistence type="predicted"/>
<protein>
    <submittedName>
        <fullName evidence="2">Uncharacterized protein</fullName>
    </submittedName>
</protein>